<reference evidence="1 2" key="1">
    <citation type="journal article" date="2018" name="Aquat. Microb. Ecol.">
        <title>Gammaproteobacterial methanotrophs dominate.</title>
        <authorList>
            <person name="Rissanen A.J."/>
            <person name="Saarenheimo J."/>
            <person name="Tiirola M."/>
            <person name="Peura S."/>
            <person name="Aalto S.L."/>
            <person name="Karvinen A."/>
            <person name="Nykanen H."/>
        </authorList>
    </citation>
    <scope>NUCLEOTIDE SEQUENCE [LARGE SCALE GENOMIC DNA]</scope>
    <source>
        <strain evidence="1">AMbin10</strain>
    </source>
</reference>
<proteinExistence type="predicted"/>
<protein>
    <submittedName>
        <fullName evidence="1">Uncharacterized protein</fullName>
    </submittedName>
</protein>
<organism evidence="1 2">
    <name type="scientific">Candidatus Methylumidiphilus alinenensis</name>
    <dbReference type="NCBI Taxonomy" id="2202197"/>
    <lineage>
        <taxon>Bacteria</taxon>
        <taxon>Pseudomonadati</taxon>
        <taxon>Pseudomonadota</taxon>
        <taxon>Gammaproteobacteria</taxon>
        <taxon>Methylococcales</taxon>
        <taxon>Candidatus Methylumidiphilus</taxon>
    </lineage>
</organism>
<comment type="caution">
    <text evidence="1">The sequence shown here is derived from an EMBL/GenBank/DDBJ whole genome shotgun (WGS) entry which is preliminary data.</text>
</comment>
<sequence length="97" mass="11196">MNIETRIVKLEQKSKAQSRGKLSLLSTEELKARLGYQWGYSSWSLEKFKAEKFRLVKGNAVSQSRVEEIKSMSLVELKAEFRRLLIEAVEQSSRCCP</sequence>
<dbReference type="AlphaFoldDB" id="A0A2W4T7N6"/>
<evidence type="ECO:0000313" key="1">
    <source>
        <dbReference type="EMBL" id="PZN80794.1"/>
    </source>
</evidence>
<accession>A0A2W4T7N6</accession>
<name>A0A2W4T7N6_9GAMM</name>
<evidence type="ECO:0000313" key="2">
    <source>
        <dbReference type="Proteomes" id="UP000249396"/>
    </source>
</evidence>
<dbReference type="EMBL" id="QJPH01000278">
    <property type="protein sequence ID" value="PZN80794.1"/>
    <property type="molecule type" value="Genomic_DNA"/>
</dbReference>
<dbReference type="Proteomes" id="UP000249396">
    <property type="component" value="Unassembled WGS sequence"/>
</dbReference>
<gene>
    <name evidence="1" type="ORF">DM484_09500</name>
</gene>